<accession>A0AAW9TB17</accession>
<comment type="caution">
    <text evidence="2">The sequence shown here is derived from an EMBL/GenBank/DDBJ whole genome shotgun (WGS) entry which is preliminary data.</text>
</comment>
<protein>
    <submittedName>
        <fullName evidence="2">LicD family protein</fullName>
    </submittedName>
</protein>
<evidence type="ECO:0000259" key="1">
    <source>
        <dbReference type="Pfam" id="PF04991"/>
    </source>
</evidence>
<proteinExistence type="predicted"/>
<dbReference type="Proteomes" id="UP000420707">
    <property type="component" value="Unassembled WGS sequence"/>
</dbReference>
<evidence type="ECO:0000313" key="3">
    <source>
        <dbReference type="Proteomes" id="UP000420707"/>
    </source>
</evidence>
<dbReference type="RefSeq" id="WP_153086691.1">
    <property type="nucleotide sequence ID" value="NZ_VZAM01000080.1"/>
</dbReference>
<dbReference type="InterPro" id="IPR052942">
    <property type="entry name" value="LPS_cholinephosphotransferase"/>
</dbReference>
<dbReference type="PANTHER" id="PTHR43404:SF2">
    <property type="entry name" value="LIPOPOLYSACCHARIDE CHOLINEPHOSPHOTRANSFERASE LICD"/>
    <property type="match status" value="1"/>
</dbReference>
<dbReference type="EMBL" id="VZCR01000020">
    <property type="protein sequence ID" value="MQN30914.1"/>
    <property type="molecule type" value="Genomic_DNA"/>
</dbReference>
<sequence length="276" mass="33109">MESNVRKVQNVQLQILKDYMAFCKEHHLRYFVSGGSLIGVMRHKGFIPWDDDIDVMMPRSDYNQFVKLQNEFPKDYFLVNHDTDKNWQFNFAQFVDNQSEIIVRMNEVPRKCKIWIDVFPLDGMPNNSLLRWFHIKHILMYRYLIQIPNIRTQVDTHKVGRPFYEKCVIKLLHYIPMGKFINVDSVLKKMEKALEKYDYDKSGYVGNMLGKYREREIVPYEYFGHGKDLDFENIKVCCPDEPDKLLKHLYGEYMQLPPEKDRVSHDIEIIRLRGEK</sequence>
<reference evidence="3" key="1">
    <citation type="submission" date="2019-09" db="EMBL/GenBank/DDBJ databases">
        <title>Distinct polysaccharide growth profiles of human intestinal Prevotella copri isolates.</title>
        <authorList>
            <person name="Fehlner-Peach H."/>
            <person name="Magnabosco C."/>
            <person name="Raghavan V."/>
            <person name="Scher J.U."/>
            <person name="Tett A."/>
            <person name="Cox L.M."/>
            <person name="Gottsegen C."/>
            <person name="Watters A."/>
            <person name="Wiltshire- Gordon J.D."/>
            <person name="Segata N."/>
            <person name="Bonneau R."/>
            <person name="Littman D.R."/>
        </authorList>
    </citation>
    <scope>NUCLEOTIDE SEQUENCE [LARGE SCALE GENOMIC DNA]</scope>
    <source>
        <strain evidence="3">iAP146</strain>
    </source>
</reference>
<organism evidence="2 3">
    <name type="scientific">Segatella copri</name>
    <dbReference type="NCBI Taxonomy" id="165179"/>
    <lineage>
        <taxon>Bacteria</taxon>
        <taxon>Pseudomonadati</taxon>
        <taxon>Bacteroidota</taxon>
        <taxon>Bacteroidia</taxon>
        <taxon>Bacteroidales</taxon>
        <taxon>Prevotellaceae</taxon>
        <taxon>Segatella</taxon>
    </lineage>
</organism>
<dbReference type="InterPro" id="IPR007074">
    <property type="entry name" value="LicD/FKTN/FKRP_NTP_transf"/>
</dbReference>
<dbReference type="Pfam" id="PF04991">
    <property type="entry name" value="LicD"/>
    <property type="match status" value="1"/>
</dbReference>
<dbReference type="GO" id="GO:0009100">
    <property type="term" value="P:glycoprotein metabolic process"/>
    <property type="evidence" value="ECO:0007669"/>
    <property type="project" value="UniProtKB-ARBA"/>
</dbReference>
<evidence type="ECO:0000313" key="2">
    <source>
        <dbReference type="EMBL" id="MQN30914.1"/>
    </source>
</evidence>
<dbReference type="AlphaFoldDB" id="A0AAW9TB17"/>
<name>A0AAW9TB17_9BACT</name>
<dbReference type="PANTHER" id="PTHR43404">
    <property type="entry name" value="LIPOPOLYSACCHARIDE CHOLINEPHOSPHOTRANSFERASE LICD"/>
    <property type="match status" value="1"/>
</dbReference>
<feature type="domain" description="LicD/FKTN/FKRP nucleotidyltransferase" evidence="1">
    <location>
        <begin position="23"/>
        <end position="251"/>
    </location>
</feature>
<gene>
    <name evidence="2" type="ORF">F7D90_02875</name>
</gene>